<evidence type="ECO:0000256" key="10">
    <source>
        <dbReference type="ARBA" id="ARBA00022695"/>
    </source>
</evidence>
<evidence type="ECO:0000256" key="18">
    <source>
        <dbReference type="ARBA" id="ARBA00029893"/>
    </source>
</evidence>
<comment type="cofactor">
    <cofactor evidence="1">
        <name>Mg(2+)</name>
        <dbReference type="ChEBI" id="CHEBI:18420"/>
    </cofactor>
</comment>
<dbReference type="EC" id="2.7.7.41" evidence="6"/>
<evidence type="ECO:0000256" key="13">
    <source>
        <dbReference type="ARBA" id="ARBA00023098"/>
    </source>
</evidence>
<keyword evidence="20" id="KW-1185">Reference proteome</keyword>
<evidence type="ECO:0000256" key="5">
    <source>
        <dbReference type="ARBA" id="ARBA00005458"/>
    </source>
</evidence>
<dbReference type="PANTHER" id="PTHR13619:SF0">
    <property type="entry name" value="PHOSPHATIDATE CYTIDYLYLTRANSFERASE, MITOCHONDRIAL"/>
    <property type="match status" value="1"/>
</dbReference>
<dbReference type="InterPro" id="IPR015222">
    <property type="entry name" value="Tam41"/>
</dbReference>
<dbReference type="GO" id="GO:0032049">
    <property type="term" value="P:cardiolipin biosynthetic process"/>
    <property type="evidence" value="ECO:0007669"/>
    <property type="project" value="InterPro"/>
</dbReference>
<keyword evidence="17" id="KW-1208">Phospholipid metabolism</keyword>
<dbReference type="Proteomes" id="UP000695562">
    <property type="component" value="Unassembled WGS sequence"/>
</dbReference>
<evidence type="ECO:0000256" key="8">
    <source>
        <dbReference type="ARBA" id="ARBA00022516"/>
    </source>
</evidence>
<comment type="pathway">
    <text evidence="3">Phospholipid metabolism; CDP-diacylglycerol biosynthesis; CDP-diacylglycerol from sn-glycerol 3-phosphate: step 3/3.</text>
</comment>
<name>A0A8J4PWU2_9MYCE</name>
<evidence type="ECO:0000256" key="16">
    <source>
        <dbReference type="ARBA" id="ARBA00023209"/>
    </source>
</evidence>
<keyword evidence="16" id="KW-0594">Phospholipid biosynthesis</keyword>
<evidence type="ECO:0000256" key="14">
    <source>
        <dbReference type="ARBA" id="ARBA00023128"/>
    </source>
</evidence>
<keyword evidence="11" id="KW-0999">Mitochondrion inner membrane</keyword>
<protein>
    <recommendedName>
        <fullName evidence="7">Phosphatidate cytidylyltransferase, mitochondrial</fullName>
        <ecNumber evidence="6">2.7.7.41</ecNumber>
    </recommendedName>
    <alternativeName>
        <fullName evidence="18">CDP-diacylglycerol synthase</fullName>
    </alternativeName>
</protein>
<comment type="caution">
    <text evidence="19">The sequence shown here is derived from an EMBL/GenBank/DDBJ whole genome shotgun (WGS) entry which is preliminary data.</text>
</comment>
<evidence type="ECO:0000256" key="2">
    <source>
        <dbReference type="ARBA" id="ARBA00004443"/>
    </source>
</evidence>
<evidence type="ECO:0000256" key="12">
    <source>
        <dbReference type="ARBA" id="ARBA00022842"/>
    </source>
</evidence>
<keyword evidence="13" id="KW-0443">Lipid metabolism</keyword>
<evidence type="ECO:0000256" key="7">
    <source>
        <dbReference type="ARBA" id="ARBA00018337"/>
    </source>
</evidence>
<dbReference type="GO" id="GO:0005743">
    <property type="term" value="C:mitochondrial inner membrane"/>
    <property type="evidence" value="ECO:0007669"/>
    <property type="project" value="UniProtKB-SubCell"/>
</dbReference>
<dbReference type="EMBL" id="AJWJ01000113">
    <property type="protein sequence ID" value="KAF2075141.1"/>
    <property type="molecule type" value="Genomic_DNA"/>
</dbReference>
<gene>
    <name evidence="19" type="ORF">CYY_003576</name>
</gene>
<evidence type="ECO:0000256" key="11">
    <source>
        <dbReference type="ARBA" id="ARBA00022792"/>
    </source>
</evidence>
<dbReference type="GO" id="GO:0016024">
    <property type="term" value="P:CDP-diacylglycerol biosynthetic process"/>
    <property type="evidence" value="ECO:0007669"/>
    <property type="project" value="UniProtKB-UniPathway"/>
</dbReference>
<keyword evidence="14" id="KW-0496">Mitochondrion</keyword>
<evidence type="ECO:0000256" key="6">
    <source>
        <dbReference type="ARBA" id="ARBA00012487"/>
    </source>
</evidence>
<sequence length="392" mass="45029">MKTNQRFLKSILGGLILNARFYSTTTGTATTKVNKDSLDKVNQLIKLFPKVKYGFAYGSGVIPQRGYQQQQQQQQNDTIVNTNNKPSPMIDMIFAVEEPIEWHNENIKRNPSHYSFLSYAGPSVVAKVQQIGGAKVYFNTLLNHNGIKYKYGIIDYKDLVDDLTHWKTLYVSGRMHKPILELPIVNESVSKEINLLNKTNNLSYCIAAALLMLPETFTEYEFYHKICSISYNGDIRMKGGENPNKIHNLIVDNIDSFRELYYPIIEDHFSNYIEVLLLNNQQQQEQLQPFSKSIIMDNINNFKLYSKKQSTRDVGLTMMFPKEIKSELLNKMRKNMKLNNGQMLTNEQDVSTIIHNIVSSSSFYQSAKGVLTAGIMKSIEYIRLKLKSSKKN</sequence>
<proteinExistence type="inferred from homology"/>
<dbReference type="PIRSF" id="PIRSF028840">
    <property type="entry name" value="Mmp37"/>
    <property type="match status" value="1"/>
</dbReference>
<evidence type="ECO:0000256" key="1">
    <source>
        <dbReference type="ARBA" id="ARBA00001946"/>
    </source>
</evidence>
<evidence type="ECO:0000256" key="17">
    <source>
        <dbReference type="ARBA" id="ARBA00023264"/>
    </source>
</evidence>
<dbReference type="Pfam" id="PF09139">
    <property type="entry name" value="Tam41_Mmp37"/>
    <property type="match status" value="1"/>
</dbReference>
<keyword evidence="8" id="KW-0444">Lipid biosynthesis</keyword>
<evidence type="ECO:0000256" key="9">
    <source>
        <dbReference type="ARBA" id="ARBA00022679"/>
    </source>
</evidence>
<comment type="similarity">
    <text evidence="5">Belongs to the TAM41 family.</text>
</comment>
<keyword evidence="10" id="KW-0548">Nucleotidyltransferase</keyword>
<keyword evidence="9" id="KW-0808">Transferase</keyword>
<evidence type="ECO:0000313" key="19">
    <source>
        <dbReference type="EMBL" id="KAF2075141.1"/>
    </source>
</evidence>
<evidence type="ECO:0000313" key="20">
    <source>
        <dbReference type="Proteomes" id="UP000695562"/>
    </source>
</evidence>
<evidence type="ECO:0000256" key="3">
    <source>
        <dbReference type="ARBA" id="ARBA00005119"/>
    </source>
</evidence>
<dbReference type="AlphaFoldDB" id="A0A8J4PWU2"/>
<comment type="subcellular location">
    <subcellularLocation>
        <location evidence="2">Mitochondrion inner membrane</location>
        <topology evidence="2">Peripheral membrane protein</topology>
        <orientation evidence="2">Matrix side</orientation>
    </subcellularLocation>
</comment>
<dbReference type="OrthoDB" id="341477at2759"/>
<keyword evidence="15" id="KW-0472">Membrane</keyword>
<organism evidence="19 20">
    <name type="scientific">Polysphondylium violaceum</name>
    <dbReference type="NCBI Taxonomy" id="133409"/>
    <lineage>
        <taxon>Eukaryota</taxon>
        <taxon>Amoebozoa</taxon>
        <taxon>Evosea</taxon>
        <taxon>Eumycetozoa</taxon>
        <taxon>Dictyostelia</taxon>
        <taxon>Dictyosteliales</taxon>
        <taxon>Dictyosteliaceae</taxon>
        <taxon>Polysphondylium</taxon>
    </lineage>
</organism>
<reference evidence="19" key="1">
    <citation type="submission" date="2020-01" db="EMBL/GenBank/DDBJ databases">
        <title>Development of genomics and gene disruption for Polysphondylium violaceum indicates a role for the polyketide synthase stlB in stalk morphogenesis.</title>
        <authorList>
            <person name="Narita B."/>
            <person name="Kawabe Y."/>
            <person name="Kin K."/>
            <person name="Saito T."/>
            <person name="Gibbs R."/>
            <person name="Kuspa A."/>
            <person name="Muzny D."/>
            <person name="Queller D."/>
            <person name="Richards S."/>
            <person name="Strassman J."/>
            <person name="Sucgang R."/>
            <person name="Worley K."/>
            <person name="Schaap P."/>
        </authorList>
    </citation>
    <scope>NUCLEOTIDE SEQUENCE</scope>
    <source>
        <strain evidence="19">QSvi11</strain>
    </source>
</reference>
<evidence type="ECO:0000256" key="4">
    <source>
        <dbReference type="ARBA" id="ARBA00005189"/>
    </source>
</evidence>
<keyword evidence="12" id="KW-0460">Magnesium</keyword>
<evidence type="ECO:0000256" key="15">
    <source>
        <dbReference type="ARBA" id="ARBA00023136"/>
    </source>
</evidence>
<comment type="pathway">
    <text evidence="4">Lipid metabolism.</text>
</comment>
<dbReference type="GO" id="GO:0004605">
    <property type="term" value="F:phosphatidate cytidylyltransferase activity"/>
    <property type="evidence" value="ECO:0007669"/>
    <property type="project" value="UniProtKB-EC"/>
</dbReference>
<dbReference type="PANTHER" id="PTHR13619">
    <property type="entry name" value="PHOSPHATIDATE CYTIDYLYLTRANSFERASE, MITOCHONDRIAL"/>
    <property type="match status" value="1"/>
</dbReference>
<accession>A0A8J4PWU2</accession>
<dbReference type="UniPathway" id="UPA00557">
    <property type="reaction ID" value="UER00614"/>
</dbReference>